<feature type="non-terminal residue" evidence="1">
    <location>
        <position position="203"/>
    </location>
</feature>
<evidence type="ECO:0000313" key="1">
    <source>
        <dbReference type="EMBL" id="KKL53277.1"/>
    </source>
</evidence>
<name>A0A0F9FQI8_9ZZZZ</name>
<accession>A0A0F9FQI8</accession>
<protein>
    <recommendedName>
        <fullName evidence="2">Calcineurin-like phosphoesterase domain-containing protein</fullName>
    </recommendedName>
</protein>
<proteinExistence type="predicted"/>
<reference evidence="1" key="1">
    <citation type="journal article" date="2015" name="Nature">
        <title>Complex archaea that bridge the gap between prokaryotes and eukaryotes.</title>
        <authorList>
            <person name="Spang A."/>
            <person name="Saw J.H."/>
            <person name="Jorgensen S.L."/>
            <person name="Zaremba-Niedzwiedzka K."/>
            <person name="Martijn J."/>
            <person name="Lind A.E."/>
            <person name="van Eijk R."/>
            <person name="Schleper C."/>
            <person name="Guy L."/>
            <person name="Ettema T.J."/>
        </authorList>
    </citation>
    <scope>NUCLEOTIDE SEQUENCE</scope>
</reference>
<comment type="caution">
    <text evidence="1">The sequence shown here is derived from an EMBL/GenBank/DDBJ whole genome shotgun (WGS) entry which is preliminary data.</text>
</comment>
<dbReference type="AlphaFoldDB" id="A0A0F9FQI8"/>
<sequence length="203" mass="23255">MIKNIVVISDTHFGCQLALCKKIRLDHGGHYDPSRIQKVLYNWWQKFWGEWMPEATRGEDFILVHNGDIIDGIHHKSTTQISHNINDQKNLAIEMLEPIIALPHCKGYYQIRGTEAHAGQAQEYEENIAQQLGAIPNEDGQYSRYDLWLKFGKHKLLAHFSHHIGTTNSASYESTAVHKELIEAYVEAGRWGVQPPDCVCRSH</sequence>
<evidence type="ECO:0008006" key="2">
    <source>
        <dbReference type="Google" id="ProtNLM"/>
    </source>
</evidence>
<dbReference type="EMBL" id="LAZR01031605">
    <property type="protein sequence ID" value="KKL53277.1"/>
    <property type="molecule type" value="Genomic_DNA"/>
</dbReference>
<organism evidence="1">
    <name type="scientific">marine sediment metagenome</name>
    <dbReference type="NCBI Taxonomy" id="412755"/>
    <lineage>
        <taxon>unclassified sequences</taxon>
        <taxon>metagenomes</taxon>
        <taxon>ecological metagenomes</taxon>
    </lineage>
</organism>
<gene>
    <name evidence="1" type="ORF">LCGC14_2277070</name>
</gene>